<keyword evidence="3" id="KW-1185">Reference proteome</keyword>
<dbReference type="Proteomes" id="UP000028703">
    <property type="component" value="Unassembled WGS sequence"/>
</dbReference>
<dbReference type="STRING" id="421531.IX38_17400"/>
<proteinExistence type="predicted"/>
<dbReference type="AlphaFoldDB" id="A0A085ZAZ8"/>
<keyword evidence="1" id="KW-1133">Transmembrane helix</keyword>
<feature type="transmembrane region" description="Helical" evidence="1">
    <location>
        <begin position="96"/>
        <end position="113"/>
    </location>
</feature>
<keyword evidence="1" id="KW-0812">Transmembrane</keyword>
<name>A0A085ZAZ8_9FLAO</name>
<organism evidence="2 3">
    <name type="scientific">Chryseobacterium luteum</name>
    <dbReference type="NCBI Taxonomy" id="421531"/>
    <lineage>
        <taxon>Bacteria</taxon>
        <taxon>Pseudomonadati</taxon>
        <taxon>Bacteroidota</taxon>
        <taxon>Flavobacteriia</taxon>
        <taxon>Flavobacteriales</taxon>
        <taxon>Weeksellaceae</taxon>
        <taxon>Chryseobacterium group</taxon>
        <taxon>Chryseobacterium</taxon>
    </lineage>
</organism>
<evidence type="ECO:0000313" key="3">
    <source>
        <dbReference type="Proteomes" id="UP000028703"/>
    </source>
</evidence>
<evidence type="ECO:0000313" key="2">
    <source>
        <dbReference type="EMBL" id="KFF01612.1"/>
    </source>
</evidence>
<protein>
    <submittedName>
        <fullName evidence="2">Uncharacterized protein</fullName>
    </submittedName>
</protein>
<feature type="transmembrane region" description="Helical" evidence="1">
    <location>
        <begin position="57"/>
        <end position="84"/>
    </location>
</feature>
<reference evidence="2 3" key="1">
    <citation type="submission" date="2014-07" db="EMBL/GenBank/DDBJ databases">
        <title>Genome of Chryseobacterium luteum DSM 18605.</title>
        <authorList>
            <person name="Stropko S.J."/>
            <person name="Pipes S.E."/>
            <person name="Newman J.D."/>
        </authorList>
    </citation>
    <scope>NUCLEOTIDE SEQUENCE [LARGE SCALE GENOMIC DNA]</scope>
    <source>
        <strain evidence="2 3">DSM 18605</strain>
    </source>
</reference>
<sequence>MHKLKPLQKIKINTRSILSQIKSLRLNSIKQIKTLRPCEEPIHCHFLKNKIEYCEHFVIGTVSLLGILILFLFNDMVSLISLWIPVEKISVFLDKALFILFILFPAVTYWNAFKIHSQNRPV</sequence>
<keyword evidence="1" id="KW-0472">Membrane</keyword>
<dbReference type="EMBL" id="JPRO01000016">
    <property type="protein sequence ID" value="KFF01612.1"/>
    <property type="molecule type" value="Genomic_DNA"/>
</dbReference>
<comment type="caution">
    <text evidence="2">The sequence shown here is derived from an EMBL/GenBank/DDBJ whole genome shotgun (WGS) entry which is preliminary data.</text>
</comment>
<gene>
    <name evidence="2" type="ORF">IX38_17400</name>
</gene>
<accession>A0A085ZAZ8</accession>
<dbReference type="eggNOG" id="ENOG502ZVIG">
    <property type="taxonomic scope" value="Bacteria"/>
</dbReference>
<evidence type="ECO:0000256" key="1">
    <source>
        <dbReference type="SAM" id="Phobius"/>
    </source>
</evidence>